<protein>
    <submittedName>
        <fullName evidence="2">Wsv021-like protein</fullName>
    </submittedName>
</protein>
<feature type="transmembrane region" description="Helical" evidence="1">
    <location>
        <begin position="36"/>
        <end position="56"/>
    </location>
</feature>
<reference evidence="2" key="1">
    <citation type="submission" date="2022-10" db="EMBL/GenBank/DDBJ databases">
        <title>Genome sequences of endogenous nimaviruses in decapod crustaceans.</title>
        <authorList>
            <person name="Kawato S."/>
            <person name="Nozaki R."/>
            <person name="Kondo H."/>
            <person name="Hirono I."/>
        </authorList>
    </citation>
    <scope>NUCLEOTIDE SEQUENCE</scope>
    <source>
        <strain evidence="2">Fukuoka2019</strain>
    </source>
</reference>
<dbReference type="EMBL" id="LC738881">
    <property type="protein sequence ID" value="BDT63153.1"/>
    <property type="molecule type" value="Genomic_DNA"/>
</dbReference>
<evidence type="ECO:0000256" key="1">
    <source>
        <dbReference type="SAM" id="Phobius"/>
    </source>
</evidence>
<proteinExistence type="predicted"/>
<accession>A0A9C7F0W6</accession>
<organism evidence="2">
    <name type="scientific">Sicyonia whispovirus</name>
    <dbReference type="NCBI Taxonomy" id="2984283"/>
    <lineage>
        <taxon>Viruses</taxon>
        <taxon>Viruses incertae sedis</taxon>
        <taxon>Naldaviricetes</taxon>
        <taxon>Nimaviridae</taxon>
        <taxon>Whispovirus</taxon>
    </lineage>
</organism>
<name>A0A9C7F0W6_9VIRU</name>
<keyword evidence="1" id="KW-1133">Transmembrane helix</keyword>
<keyword evidence="1" id="KW-0812">Transmembrane</keyword>
<feature type="transmembrane region" description="Helical" evidence="1">
    <location>
        <begin position="12"/>
        <end position="30"/>
    </location>
</feature>
<sequence length="228" mass="24848">MNYPPSCRNQGVLGVIAYGSYVLHSVALLARSVEWPLVLGVFYLLLVTALAVALGARHYARRRMLSEPPSQHIFSRYLPVVYLTPEGRVGRMALSPSEYVVYASIYHSMLGKKHALCTDLASWSNFCAFAASEAYRRMSGGSGTLGRGGESDGSSLSYVMESSLEDVQRPYLRRIFLTFTDLPRAELEGLLNSIACPAGLPAPRGCNSVLVKQAPKGHSNSSNKNEAK</sequence>
<evidence type="ECO:0000313" key="2">
    <source>
        <dbReference type="EMBL" id="BDT63153.1"/>
    </source>
</evidence>
<keyword evidence="1" id="KW-0472">Membrane</keyword>